<proteinExistence type="predicted"/>
<dbReference type="InterPro" id="IPR001584">
    <property type="entry name" value="Integrase_cat-core"/>
</dbReference>
<organism evidence="2 3">
    <name type="scientific">Necator americanus</name>
    <name type="common">Human hookworm</name>
    <dbReference type="NCBI Taxonomy" id="51031"/>
    <lineage>
        <taxon>Eukaryota</taxon>
        <taxon>Metazoa</taxon>
        <taxon>Ecdysozoa</taxon>
        <taxon>Nematoda</taxon>
        <taxon>Chromadorea</taxon>
        <taxon>Rhabditida</taxon>
        <taxon>Rhabditina</taxon>
        <taxon>Rhabditomorpha</taxon>
        <taxon>Strongyloidea</taxon>
        <taxon>Ancylostomatidae</taxon>
        <taxon>Bunostominae</taxon>
        <taxon>Necator</taxon>
    </lineage>
</organism>
<gene>
    <name evidence="2" type="primary">Necator_chrX.g22935</name>
    <name evidence="2" type="ORF">RB195_022772</name>
</gene>
<dbReference type="EMBL" id="JAVFWL010000006">
    <property type="protein sequence ID" value="KAK6761810.1"/>
    <property type="molecule type" value="Genomic_DNA"/>
</dbReference>
<reference evidence="2 3" key="1">
    <citation type="submission" date="2023-08" db="EMBL/GenBank/DDBJ databases">
        <title>A Necator americanus chromosomal reference genome.</title>
        <authorList>
            <person name="Ilik V."/>
            <person name="Petrzelkova K.J."/>
            <person name="Pardy F."/>
            <person name="Fuh T."/>
            <person name="Niatou-Singa F.S."/>
            <person name="Gouil Q."/>
            <person name="Baker L."/>
            <person name="Ritchie M.E."/>
            <person name="Jex A.R."/>
            <person name="Gazzola D."/>
            <person name="Li H."/>
            <person name="Toshio Fujiwara R."/>
            <person name="Zhan B."/>
            <person name="Aroian R.V."/>
            <person name="Pafco B."/>
            <person name="Schwarz E.M."/>
        </authorList>
    </citation>
    <scope>NUCLEOTIDE SEQUENCE [LARGE SCALE GENOMIC DNA]</scope>
    <source>
        <strain evidence="2 3">Aroian</strain>
        <tissue evidence="2">Whole animal</tissue>
    </source>
</reference>
<evidence type="ECO:0000259" key="1">
    <source>
        <dbReference type="PROSITE" id="PS50994"/>
    </source>
</evidence>
<dbReference type="SUPFAM" id="SSF53098">
    <property type="entry name" value="Ribonuclease H-like"/>
    <property type="match status" value="1"/>
</dbReference>
<name>A0ABR1EGJ3_NECAM</name>
<comment type="caution">
    <text evidence="2">The sequence shown here is derived from an EMBL/GenBank/DDBJ whole genome shotgun (WGS) entry which is preliminary data.</text>
</comment>
<dbReference type="Proteomes" id="UP001303046">
    <property type="component" value="Unassembled WGS sequence"/>
</dbReference>
<evidence type="ECO:0000313" key="2">
    <source>
        <dbReference type="EMBL" id="KAK6761810.1"/>
    </source>
</evidence>
<dbReference type="InterPro" id="IPR012337">
    <property type="entry name" value="RNaseH-like_sf"/>
</dbReference>
<dbReference type="PANTHER" id="PTHR47331">
    <property type="entry name" value="PHD-TYPE DOMAIN-CONTAINING PROTEIN"/>
    <property type="match status" value="1"/>
</dbReference>
<keyword evidence="3" id="KW-1185">Reference proteome</keyword>
<protein>
    <recommendedName>
        <fullName evidence="1">Integrase catalytic domain-containing protein</fullName>
    </recommendedName>
</protein>
<evidence type="ECO:0000313" key="3">
    <source>
        <dbReference type="Proteomes" id="UP001303046"/>
    </source>
</evidence>
<sequence length="287" mass="33507">MANVRKYYWIPKLRQLVQQVTIGRCVPCQKMNNLPFKYPEMEDLPDRRVQRARPFEHVDIDYFGPLTVKECDETIKAYGIIMTCTVTRLLHLELVSDMTTANLLNALRRFFARRGVPTSITSDNGPYFLLGEQILQDAVLPVINDKSLANAMATKGITRKTITLYVPWQRAFCERLIKSVKHSLYKVIQGKVLTKSEMETLLIEIEGSLNTRPLSYQEQHWNEALILRPIDFIQRDMVITFPFETCSTGSEDENYLPPEEKIAFRNRRQTKEALKPSHEYTERFWKI</sequence>
<feature type="domain" description="Integrase catalytic" evidence="1">
    <location>
        <begin position="50"/>
        <end position="237"/>
    </location>
</feature>
<dbReference type="Gene3D" id="3.30.420.10">
    <property type="entry name" value="Ribonuclease H-like superfamily/Ribonuclease H"/>
    <property type="match status" value="1"/>
</dbReference>
<accession>A0ABR1EGJ3</accession>
<dbReference type="InterPro" id="IPR036397">
    <property type="entry name" value="RNaseH_sf"/>
</dbReference>
<dbReference type="PROSITE" id="PS50994">
    <property type="entry name" value="INTEGRASE"/>
    <property type="match status" value="1"/>
</dbReference>